<gene>
    <name evidence="6" type="ORF">OIDMADRAFT_37123</name>
</gene>
<reference evidence="7" key="2">
    <citation type="submission" date="2015-01" db="EMBL/GenBank/DDBJ databases">
        <title>Evolutionary Origins and Diversification of the Mycorrhizal Mutualists.</title>
        <authorList>
            <consortium name="DOE Joint Genome Institute"/>
            <consortium name="Mycorrhizal Genomics Consortium"/>
            <person name="Kohler A."/>
            <person name="Kuo A."/>
            <person name="Nagy L.G."/>
            <person name="Floudas D."/>
            <person name="Copeland A."/>
            <person name="Barry K.W."/>
            <person name="Cichocki N."/>
            <person name="Veneault-Fourrey C."/>
            <person name="LaButti K."/>
            <person name="Lindquist E.A."/>
            <person name="Lipzen A."/>
            <person name="Lundell T."/>
            <person name="Morin E."/>
            <person name="Murat C."/>
            <person name="Riley R."/>
            <person name="Ohm R."/>
            <person name="Sun H."/>
            <person name="Tunlid A."/>
            <person name="Henrissat B."/>
            <person name="Grigoriev I.V."/>
            <person name="Hibbett D.S."/>
            <person name="Martin F."/>
        </authorList>
    </citation>
    <scope>NUCLEOTIDE SEQUENCE [LARGE SCALE GENOMIC DNA]</scope>
    <source>
        <strain evidence="7">Zn</strain>
    </source>
</reference>
<dbReference type="InterPro" id="IPR059112">
    <property type="entry name" value="CysZ/EI24"/>
</dbReference>
<dbReference type="PANTHER" id="PTHR34292:SF2">
    <property type="entry name" value="OUTER SPORE WALL PROTEIN LDS1"/>
    <property type="match status" value="1"/>
</dbReference>
<accession>A0A0C3HZU2</accession>
<dbReference type="GO" id="GO:0005619">
    <property type="term" value="C:ascospore wall"/>
    <property type="evidence" value="ECO:0007669"/>
    <property type="project" value="TreeGrafter"/>
</dbReference>
<keyword evidence="7" id="KW-1185">Reference proteome</keyword>
<sequence>MSSARQAAKVIAIEDFNRANELAKAAAKSGSYLYPIKGIFYLLNHRSLWKPMLSKLAPTTTLSIGVISFMFIFTYLPQLAVLVFLNGPLAALTTILLTLSESSTLINLLSRTFLLQDAQVDTFDGVLLAQNHTAIVSEGRQLKAGNFNDPIGKLGKLLKQPFEKFTPKALVRYVMYLPLNFIPIIGTVTFVLLTGRSRGNSVHSRYFQLKNWSHSQREEWLKENTAAYTAFGTVATLLELIPIVSIFFSFTNTVGAALWAADIEANHTAMTEMHFHKKGSAEGKAE</sequence>
<dbReference type="InParanoid" id="A0A0C3HZU2"/>
<feature type="transmembrane region" description="Helical" evidence="5">
    <location>
        <begin position="56"/>
        <end position="73"/>
    </location>
</feature>
<dbReference type="InterPro" id="IPR052786">
    <property type="entry name" value="Spore_wall_assembly"/>
</dbReference>
<feature type="transmembrane region" description="Helical" evidence="5">
    <location>
        <begin position="173"/>
        <end position="193"/>
    </location>
</feature>
<name>A0A0C3HZU2_OIDMZ</name>
<dbReference type="Proteomes" id="UP000054321">
    <property type="component" value="Unassembled WGS sequence"/>
</dbReference>
<reference evidence="6 7" key="1">
    <citation type="submission" date="2014-04" db="EMBL/GenBank/DDBJ databases">
        <authorList>
            <consortium name="DOE Joint Genome Institute"/>
            <person name="Kuo A."/>
            <person name="Martino E."/>
            <person name="Perotto S."/>
            <person name="Kohler A."/>
            <person name="Nagy L.G."/>
            <person name="Floudas D."/>
            <person name="Copeland A."/>
            <person name="Barry K.W."/>
            <person name="Cichocki N."/>
            <person name="Veneault-Fourrey C."/>
            <person name="LaButti K."/>
            <person name="Lindquist E.A."/>
            <person name="Lipzen A."/>
            <person name="Lundell T."/>
            <person name="Morin E."/>
            <person name="Murat C."/>
            <person name="Sun H."/>
            <person name="Tunlid A."/>
            <person name="Henrissat B."/>
            <person name="Grigoriev I.V."/>
            <person name="Hibbett D.S."/>
            <person name="Martin F."/>
            <person name="Nordberg H.P."/>
            <person name="Cantor M.N."/>
            <person name="Hua S.X."/>
        </authorList>
    </citation>
    <scope>NUCLEOTIDE SEQUENCE [LARGE SCALE GENOMIC DNA]</scope>
    <source>
        <strain evidence="6 7">Zn</strain>
    </source>
</reference>
<protein>
    <recommendedName>
        <fullName evidence="8">Outer spore wall protein RRT8</fullName>
    </recommendedName>
</protein>
<dbReference type="GO" id="GO:0005628">
    <property type="term" value="C:prospore membrane"/>
    <property type="evidence" value="ECO:0007669"/>
    <property type="project" value="TreeGrafter"/>
</dbReference>
<dbReference type="PANTHER" id="PTHR34292">
    <property type="entry name" value="OUTER SPORE WALL PROTEIN LDS1"/>
    <property type="match status" value="1"/>
</dbReference>
<evidence type="ECO:0000313" key="6">
    <source>
        <dbReference type="EMBL" id="KIN07712.1"/>
    </source>
</evidence>
<comment type="subcellular location">
    <subcellularLocation>
        <location evidence="1">Membrane</location>
        <topology evidence="1">Multi-pass membrane protein</topology>
    </subcellularLocation>
</comment>
<evidence type="ECO:0000256" key="4">
    <source>
        <dbReference type="ARBA" id="ARBA00023136"/>
    </source>
</evidence>
<organism evidence="6 7">
    <name type="scientific">Oidiodendron maius (strain Zn)</name>
    <dbReference type="NCBI Taxonomy" id="913774"/>
    <lineage>
        <taxon>Eukaryota</taxon>
        <taxon>Fungi</taxon>
        <taxon>Dikarya</taxon>
        <taxon>Ascomycota</taxon>
        <taxon>Pezizomycotina</taxon>
        <taxon>Leotiomycetes</taxon>
        <taxon>Leotiomycetes incertae sedis</taxon>
        <taxon>Myxotrichaceae</taxon>
        <taxon>Oidiodendron</taxon>
    </lineage>
</organism>
<proteinExistence type="predicted"/>
<dbReference type="HOGENOM" id="CLU_062645_0_0_1"/>
<keyword evidence="3 5" id="KW-1133">Transmembrane helix</keyword>
<feature type="transmembrane region" description="Helical" evidence="5">
    <location>
        <begin position="79"/>
        <end position="99"/>
    </location>
</feature>
<dbReference type="STRING" id="913774.A0A0C3HZU2"/>
<evidence type="ECO:0000256" key="5">
    <source>
        <dbReference type="SAM" id="Phobius"/>
    </source>
</evidence>
<dbReference type="OrthoDB" id="10012223at2759"/>
<evidence type="ECO:0008006" key="8">
    <source>
        <dbReference type="Google" id="ProtNLM"/>
    </source>
</evidence>
<evidence type="ECO:0000313" key="7">
    <source>
        <dbReference type="Proteomes" id="UP000054321"/>
    </source>
</evidence>
<dbReference type="AlphaFoldDB" id="A0A0C3HZU2"/>
<evidence type="ECO:0000256" key="3">
    <source>
        <dbReference type="ARBA" id="ARBA00022989"/>
    </source>
</evidence>
<feature type="transmembrane region" description="Helical" evidence="5">
    <location>
        <begin position="226"/>
        <end position="250"/>
    </location>
</feature>
<keyword evidence="2 5" id="KW-0812">Transmembrane</keyword>
<dbReference type="GO" id="GO:0005811">
    <property type="term" value="C:lipid droplet"/>
    <property type="evidence" value="ECO:0007669"/>
    <property type="project" value="TreeGrafter"/>
</dbReference>
<dbReference type="Pfam" id="PF07264">
    <property type="entry name" value="EI24"/>
    <property type="match status" value="1"/>
</dbReference>
<dbReference type="FunCoup" id="A0A0C3HZU2">
    <property type="interactions" value="47"/>
</dbReference>
<keyword evidence="4 5" id="KW-0472">Membrane</keyword>
<dbReference type="EMBL" id="KN832870">
    <property type="protein sequence ID" value="KIN07712.1"/>
    <property type="molecule type" value="Genomic_DNA"/>
</dbReference>
<evidence type="ECO:0000256" key="2">
    <source>
        <dbReference type="ARBA" id="ARBA00022692"/>
    </source>
</evidence>
<evidence type="ECO:0000256" key="1">
    <source>
        <dbReference type="ARBA" id="ARBA00004141"/>
    </source>
</evidence>